<organism evidence="1 2">
    <name type="scientific">Octopus vulgaris</name>
    <name type="common">Common octopus</name>
    <dbReference type="NCBI Taxonomy" id="6645"/>
    <lineage>
        <taxon>Eukaryota</taxon>
        <taxon>Metazoa</taxon>
        <taxon>Spiralia</taxon>
        <taxon>Lophotrochozoa</taxon>
        <taxon>Mollusca</taxon>
        <taxon>Cephalopoda</taxon>
        <taxon>Coleoidea</taxon>
        <taxon>Octopodiformes</taxon>
        <taxon>Octopoda</taxon>
        <taxon>Incirrata</taxon>
        <taxon>Octopodidae</taxon>
        <taxon>Octopus</taxon>
    </lineage>
</organism>
<sequence length="83" mass="9694">MSLATIHMENNSQVSDTIYNTVSLKRSKVRLTCCEKRNKALMNKKHRIMGRGRRRPIGFHITVVAIPELQNMVGRRVNQSFYY</sequence>
<dbReference type="EMBL" id="OX597828">
    <property type="protein sequence ID" value="CAI9734250.1"/>
    <property type="molecule type" value="Genomic_DNA"/>
</dbReference>
<gene>
    <name evidence="1" type="ORF">OCTVUL_1B010002</name>
</gene>
<proteinExistence type="predicted"/>
<dbReference type="AlphaFoldDB" id="A0AA36BH04"/>
<keyword evidence="2" id="KW-1185">Reference proteome</keyword>
<evidence type="ECO:0000313" key="2">
    <source>
        <dbReference type="Proteomes" id="UP001162480"/>
    </source>
</evidence>
<evidence type="ECO:0000313" key="1">
    <source>
        <dbReference type="EMBL" id="CAI9734250.1"/>
    </source>
</evidence>
<name>A0AA36BH04_OCTVU</name>
<dbReference type="Proteomes" id="UP001162480">
    <property type="component" value="Chromosome 15"/>
</dbReference>
<accession>A0AA36BH04</accession>
<protein>
    <submittedName>
        <fullName evidence="1">Uncharacterized protein</fullName>
    </submittedName>
</protein>
<reference evidence="1" key="1">
    <citation type="submission" date="2023-08" db="EMBL/GenBank/DDBJ databases">
        <authorList>
            <person name="Alioto T."/>
            <person name="Alioto T."/>
            <person name="Gomez Garrido J."/>
        </authorList>
    </citation>
    <scope>NUCLEOTIDE SEQUENCE</scope>
</reference>